<feature type="domain" description="Alpha/beta hydrolase fold-3" evidence="2">
    <location>
        <begin position="30"/>
        <end position="257"/>
    </location>
</feature>
<accession>A0A4Y9FY53</accession>
<dbReference type="PANTHER" id="PTHR48081">
    <property type="entry name" value="AB HYDROLASE SUPERFAMILY PROTEIN C4A8.06C"/>
    <property type="match status" value="1"/>
</dbReference>
<keyword evidence="4" id="KW-1185">Reference proteome</keyword>
<evidence type="ECO:0000313" key="4">
    <source>
        <dbReference type="Proteomes" id="UP000298358"/>
    </source>
</evidence>
<dbReference type="InterPro" id="IPR050300">
    <property type="entry name" value="GDXG_lipolytic_enzyme"/>
</dbReference>
<keyword evidence="1 3" id="KW-0378">Hydrolase</keyword>
<protein>
    <submittedName>
        <fullName evidence="3">Alpha/beta hydrolase</fullName>
    </submittedName>
</protein>
<dbReference type="OrthoDB" id="3181909at2"/>
<dbReference type="Gene3D" id="3.40.50.1820">
    <property type="entry name" value="alpha/beta hydrolase"/>
    <property type="match status" value="1"/>
</dbReference>
<reference evidence="3 4" key="1">
    <citation type="submission" date="2019-03" db="EMBL/GenBank/DDBJ databases">
        <title>Diversity of the mouse oral microbiome.</title>
        <authorList>
            <person name="Joseph S."/>
            <person name="Aduse-Opoku J."/>
            <person name="Curtis M."/>
            <person name="Wade W."/>
            <person name="Hashim A."/>
        </authorList>
    </citation>
    <scope>NUCLEOTIDE SEQUENCE [LARGE SCALE GENOMIC DNA]</scope>
    <source>
        <strain evidence="3 4">P1012</strain>
    </source>
</reference>
<dbReference type="EMBL" id="SPQB01000002">
    <property type="protein sequence ID" value="TFU34396.1"/>
    <property type="molecule type" value="Genomic_DNA"/>
</dbReference>
<dbReference type="GO" id="GO:0016787">
    <property type="term" value="F:hydrolase activity"/>
    <property type="evidence" value="ECO:0007669"/>
    <property type="project" value="UniProtKB-KW"/>
</dbReference>
<dbReference type="SUPFAM" id="SSF53474">
    <property type="entry name" value="alpha/beta-Hydrolases"/>
    <property type="match status" value="1"/>
</dbReference>
<sequence length="280" mass="28790">MTDTTEHIVDGPHGPLRVRVYPAAAAHAALVWAHGGGFAYGDLDMPEADHVARGLAARGVSVVSVDYPLAPAPADAASGAEARDGVHHPVALEQLAAAFAWTREQATGWGIAPDRVALGGASAGGNLATGAILHLMQEGDPLPALAVLAYPTLHAPQPPTPPELTERLAAAGLTEQFGPAVVSWMYENYLDGTTEGAPVTAIPGLAGPERLTGFPPAIVVTSDVDELRVSAEAFVDDLRAAGVDVEYAVEPGTTHGHLNDPEKPGAASTIDAFAARILRP</sequence>
<evidence type="ECO:0000313" key="3">
    <source>
        <dbReference type="EMBL" id="TFU34396.1"/>
    </source>
</evidence>
<dbReference type="AlphaFoldDB" id="A0A4Y9FY53"/>
<evidence type="ECO:0000259" key="2">
    <source>
        <dbReference type="Pfam" id="PF07859"/>
    </source>
</evidence>
<dbReference type="RefSeq" id="WP_135112541.1">
    <property type="nucleotide sequence ID" value="NZ_JADGLL010000002.1"/>
</dbReference>
<dbReference type="Pfam" id="PF07859">
    <property type="entry name" value="Abhydrolase_3"/>
    <property type="match status" value="1"/>
</dbReference>
<gene>
    <name evidence="3" type="ORF">E4U02_01730</name>
</gene>
<proteinExistence type="predicted"/>
<evidence type="ECO:0000256" key="1">
    <source>
        <dbReference type="ARBA" id="ARBA00022801"/>
    </source>
</evidence>
<dbReference type="Proteomes" id="UP000298358">
    <property type="component" value="Unassembled WGS sequence"/>
</dbReference>
<comment type="caution">
    <text evidence="3">The sequence shown here is derived from an EMBL/GenBank/DDBJ whole genome shotgun (WGS) entry which is preliminary data.</text>
</comment>
<dbReference type="InterPro" id="IPR029058">
    <property type="entry name" value="AB_hydrolase_fold"/>
</dbReference>
<dbReference type="PANTHER" id="PTHR48081:SF8">
    <property type="entry name" value="ALPHA_BETA HYDROLASE FOLD-3 DOMAIN-CONTAINING PROTEIN-RELATED"/>
    <property type="match status" value="1"/>
</dbReference>
<dbReference type="InterPro" id="IPR013094">
    <property type="entry name" value="AB_hydrolase_3"/>
</dbReference>
<organism evidence="3 4">
    <name type="scientific">Microbacterium paludicola</name>
    <dbReference type="NCBI Taxonomy" id="300019"/>
    <lineage>
        <taxon>Bacteria</taxon>
        <taxon>Bacillati</taxon>
        <taxon>Actinomycetota</taxon>
        <taxon>Actinomycetes</taxon>
        <taxon>Micrococcales</taxon>
        <taxon>Microbacteriaceae</taxon>
        <taxon>Microbacterium</taxon>
    </lineage>
</organism>
<name>A0A4Y9FY53_9MICO</name>